<evidence type="ECO:0000313" key="1">
    <source>
        <dbReference type="EMBL" id="AHC04796.1"/>
    </source>
</evidence>
<gene>
    <name evidence="1" type="primary">ORF2</name>
</gene>
<geneLocation type="plasmid" evidence="1">
    <name>pMC4</name>
</geneLocation>
<name>V5WBK0_9BACL</name>
<dbReference type="RefSeq" id="WP_024103975.1">
    <property type="nucleotide sequence ID" value="NC_023070.1"/>
</dbReference>
<dbReference type="GO" id="GO:0003743">
    <property type="term" value="F:translation initiation factor activity"/>
    <property type="evidence" value="ECO:0007669"/>
    <property type="project" value="UniProtKB-KW"/>
</dbReference>
<accession>V5WBK0</accession>
<keyword evidence="1" id="KW-0648">Protein biosynthesis</keyword>
<dbReference type="EMBL" id="KF697251">
    <property type="protein sequence ID" value="AHC04796.1"/>
    <property type="molecule type" value="Genomic_DNA"/>
</dbReference>
<dbReference type="AlphaFoldDB" id="V5WBK0"/>
<keyword evidence="1" id="KW-0614">Plasmid</keyword>
<protein>
    <submittedName>
        <fullName evidence="1">Replication initiation factor family protein</fullName>
    </submittedName>
</protein>
<keyword evidence="1" id="KW-0396">Initiation factor</keyword>
<proteinExistence type="predicted"/>
<sequence length="287" mass="33659">MENCSIDKLAIVADPVNADSVDRLEKYFQEDLLLGRSMTAFPYRYMYKLPFHAGVVMIADRNDKVRQLRFEFNPKHSKRDDVEAMYKRILSFMKYPEIKRLDLAFDYAENLSEMRWLDSKSRPFNVHHTGKGSVQTHYAGGKRSKMNIVMYDKRAEQAYSQGIDPEELGEKEWWRIEVRLNSSDEVTRFMNDDTYNPFDDVTPYYPIGMGMSGLKVDEQLKLIGLFTEHGKELLAKMSRPSRAKYKQMMKDYSLPTPVDIRGDFETQKNDLRTQVVSWIKHTKLAVF</sequence>
<reference evidence="1" key="1">
    <citation type="journal article" date="2014" name="Appl. Environ. Microbiol.">
        <title>Characterization of a Multiresistant Mosaic Plasmid from a Fish Farm Sediment Exiguobacterium sp. Isolate Reveals Aggregation of Functional Clinic-Associated Antibiotic Resistance Genes.</title>
        <authorList>
            <person name="Yang J."/>
            <person name="Wang C."/>
            <person name="Wu J."/>
            <person name="Liu L."/>
            <person name="Zhang G."/>
            <person name="Feng J."/>
        </authorList>
    </citation>
    <scope>NUCLEOTIDE SEQUENCE</scope>
    <source>
        <strain evidence="1">S3-2</strain>
        <plasmid evidence="1">pMC4</plasmid>
    </source>
</reference>
<organism evidence="1">
    <name type="scientific">Exiguobacterium sp. S3-2</name>
    <dbReference type="NCBI Taxonomy" id="1389960"/>
    <lineage>
        <taxon>Bacteria</taxon>
        <taxon>Bacillati</taxon>
        <taxon>Bacillota</taxon>
        <taxon>Bacilli</taxon>
        <taxon>Bacillales</taxon>
        <taxon>Bacillales Family XII. Incertae Sedis</taxon>
        <taxon>Exiguobacterium</taxon>
    </lineage>
</organism>